<feature type="domain" description="ChsH2 rubredoxin-like zinc ribbon" evidence="1">
    <location>
        <begin position="11"/>
        <end position="41"/>
    </location>
</feature>
<dbReference type="InterPro" id="IPR052513">
    <property type="entry name" value="Thioester_dehydratase-like"/>
</dbReference>
<dbReference type="InterPro" id="IPR012340">
    <property type="entry name" value="NA-bd_OB-fold"/>
</dbReference>
<dbReference type="SUPFAM" id="SSF50249">
    <property type="entry name" value="Nucleic acid-binding proteins"/>
    <property type="match status" value="1"/>
</dbReference>
<dbReference type="AlphaFoldDB" id="A0A075MSW2"/>
<dbReference type="EMBL" id="CP007174">
    <property type="protein sequence ID" value="AIF83877.1"/>
    <property type="molecule type" value="Genomic_DNA"/>
</dbReference>
<dbReference type="Proteomes" id="UP000028194">
    <property type="component" value="Chromosome"/>
</dbReference>
<sequence>MASPSLFIEYLKKGEFVVPVCTSCGQKAWPPSPTCPKCFGRTALKKVGKTGTLAEFATSHVRGHEGVFGIVEMDGFRLVGSLDGDKKLRKGVKVKMDRCGVNAEGAPFYHFTLTTAK</sequence>
<evidence type="ECO:0000313" key="3">
    <source>
        <dbReference type="Proteomes" id="UP000028194"/>
    </source>
</evidence>
<dbReference type="PANTHER" id="PTHR34075">
    <property type="entry name" value="BLR3430 PROTEIN"/>
    <property type="match status" value="1"/>
</dbReference>
<gene>
    <name evidence="2" type="ORF">NTE_01816</name>
</gene>
<reference evidence="2 3" key="1">
    <citation type="journal article" date="2014" name="PLoS ONE">
        <title>Genome Sequence of Candidatus Nitrososphaera evergladensis from Group I.1b Enriched from Everglades Soil Reveals Novel Genomic Features of the Ammonia-Oxidizing Archaea.</title>
        <authorList>
            <person name="Zhalnina K.V."/>
            <person name="Dias R."/>
            <person name="Leonard M.T."/>
            <person name="Dorr de Quadros P."/>
            <person name="Camargo F.A."/>
            <person name="Drew J.C."/>
            <person name="Farmerie W.G."/>
            <person name="Daroub S.H."/>
            <person name="Triplett E.W."/>
        </authorList>
    </citation>
    <scope>NUCLEOTIDE SEQUENCE [LARGE SCALE GENOMIC DNA]</scope>
    <source>
        <strain evidence="2 3">SR1</strain>
    </source>
</reference>
<dbReference type="RefSeq" id="WP_148700572.1">
    <property type="nucleotide sequence ID" value="NZ_CP007174.1"/>
</dbReference>
<dbReference type="PANTHER" id="PTHR34075:SF5">
    <property type="entry name" value="BLR3430 PROTEIN"/>
    <property type="match status" value="1"/>
</dbReference>
<evidence type="ECO:0000313" key="2">
    <source>
        <dbReference type="EMBL" id="AIF83877.1"/>
    </source>
</evidence>
<proteinExistence type="predicted"/>
<dbReference type="eggNOG" id="arCOG01289">
    <property type="taxonomic scope" value="Archaea"/>
</dbReference>
<dbReference type="OrthoDB" id="9573at2157"/>
<dbReference type="Gene3D" id="6.10.30.10">
    <property type="match status" value="1"/>
</dbReference>
<dbReference type="HOGENOM" id="CLU_168008_0_0_2"/>
<dbReference type="InterPro" id="IPR022002">
    <property type="entry name" value="ChsH2_Znr"/>
</dbReference>
<accession>A0A075MSW2</accession>
<dbReference type="STRING" id="1459636.NTE_01816"/>
<dbReference type="GeneID" id="41597581"/>
<evidence type="ECO:0000259" key="1">
    <source>
        <dbReference type="Pfam" id="PF12172"/>
    </source>
</evidence>
<protein>
    <submittedName>
        <fullName evidence="2">Putative nucleic-acid-binding protein containing a Zn-ribbon</fullName>
    </submittedName>
</protein>
<dbReference type="KEGG" id="nev:NTE_01816"/>
<keyword evidence="3" id="KW-1185">Reference proteome</keyword>
<name>A0A075MSW2_9ARCH</name>
<organism evidence="2 3">
    <name type="scientific">Candidatus Nitrososphaera evergladensis SR1</name>
    <dbReference type="NCBI Taxonomy" id="1459636"/>
    <lineage>
        <taxon>Archaea</taxon>
        <taxon>Nitrososphaerota</taxon>
        <taxon>Nitrososphaeria</taxon>
        <taxon>Nitrososphaerales</taxon>
        <taxon>Nitrososphaeraceae</taxon>
        <taxon>Nitrososphaera</taxon>
    </lineage>
</organism>
<dbReference type="Pfam" id="PF12172">
    <property type="entry name" value="zf-ChsH2"/>
    <property type="match status" value="1"/>
</dbReference>